<organism evidence="1 2">
    <name type="scientific">Pseudonocardia aurantiaca</name>
    <dbReference type="NCBI Taxonomy" id="75290"/>
    <lineage>
        <taxon>Bacteria</taxon>
        <taxon>Bacillati</taxon>
        <taxon>Actinomycetota</taxon>
        <taxon>Actinomycetes</taxon>
        <taxon>Pseudonocardiales</taxon>
        <taxon>Pseudonocardiaceae</taxon>
        <taxon>Pseudonocardia</taxon>
    </lineage>
</organism>
<evidence type="ECO:0000313" key="2">
    <source>
        <dbReference type="Proteomes" id="UP001597145"/>
    </source>
</evidence>
<dbReference type="EMBL" id="JBHUCP010000004">
    <property type="protein sequence ID" value="MFD1529164.1"/>
    <property type="molecule type" value="Genomic_DNA"/>
</dbReference>
<dbReference type="RefSeq" id="WP_343975189.1">
    <property type="nucleotide sequence ID" value="NZ_BAAAJG010000008.1"/>
</dbReference>
<keyword evidence="2" id="KW-1185">Reference proteome</keyword>
<accession>A0ABW4FEV3</accession>
<evidence type="ECO:0008006" key="3">
    <source>
        <dbReference type="Google" id="ProtNLM"/>
    </source>
</evidence>
<proteinExistence type="predicted"/>
<reference evidence="2" key="1">
    <citation type="journal article" date="2019" name="Int. J. Syst. Evol. Microbiol.">
        <title>The Global Catalogue of Microorganisms (GCM) 10K type strain sequencing project: providing services to taxonomists for standard genome sequencing and annotation.</title>
        <authorList>
            <consortium name="The Broad Institute Genomics Platform"/>
            <consortium name="The Broad Institute Genome Sequencing Center for Infectious Disease"/>
            <person name="Wu L."/>
            <person name="Ma J."/>
        </authorList>
    </citation>
    <scope>NUCLEOTIDE SEQUENCE [LARGE SCALE GENOMIC DNA]</scope>
    <source>
        <strain evidence="2">JCM 12165</strain>
    </source>
</reference>
<evidence type="ECO:0000313" key="1">
    <source>
        <dbReference type="EMBL" id="MFD1529164.1"/>
    </source>
</evidence>
<gene>
    <name evidence="1" type="ORF">ACFSCY_06900</name>
</gene>
<dbReference type="Proteomes" id="UP001597145">
    <property type="component" value="Unassembled WGS sequence"/>
</dbReference>
<name>A0ABW4FEV3_9PSEU</name>
<dbReference type="SUPFAM" id="SSF51735">
    <property type="entry name" value="NAD(P)-binding Rossmann-fold domains"/>
    <property type="match status" value="1"/>
</dbReference>
<sequence length="86" mass="8764">MTSTLPTRVTSSRAPRPVGTVLITGAASGLGRAVAHAGAAAGGRPLLLTRALATEVADAVRYGLTRPEGCEVRELVVCTAPEPSWP</sequence>
<dbReference type="Gene3D" id="3.40.50.720">
    <property type="entry name" value="NAD(P)-binding Rossmann-like Domain"/>
    <property type="match status" value="1"/>
</dbReference>
<comment type="caution">
    <text evidence="1">The sequence shown here is derived from an EMBL/GenBank/DDBJ whole genome shotgun (WGS) entry which is preliminary data.</text>
</comment>
<protein>
    <recommendedName>
        <fullName evidence="3">SDR family NAD(P)-dependent oxidoreductase</fullName>
    </recommendedName>
</protein>
<dbReference type="InterPro" id="IPR036291">
    <property type="entry name" value="NAD(P)-bd_dom_sf"/>
</dbReference>